<dbReference type="RefSeq" id="WP_102996186.1">
    <property type="nucleotide sequence ID" value="NZ_CP025938.1"/>
</dbReference>
<dbReference type="Proteomes" id="UP000236592">
    <property type="component" value="Chromosome"/>
</dbReference>
<reference evidence="5" key="1">
    <citation type="submission" date="2018-01" db="EMBL/GenBank/DDBJ databases">
        <title>Complete genome of Tamlana sp. UJ94.</title>
        <authorList>
            <person name="Jung J."/>
            <person name="Chung D."/>
            <person name="Bae S.S."/>
            <person name="Baek K."/>
        </authorList>
    </citation>
    <scope>NUCLEOTIDE SEQUENCE [LARGE SCALE GENOMIC DNA]</scope>
    <source>
        <strain evidence="5">UJ94</strain>
    </source>
</reference>
<dbReference type="PANTHER" id="PTHR11941:SF54">
    <property type="entry name" value="ENOYL-COA HYDRATASE, MITOCHONDRIAL"/>
    <property type="match status" value="1"/>
</dbReference>
<evidence type="ECO:0000256" key="1">
    <source>
        <dbReference type="ARBA" id="ARBA00005254"/>
    </source>
</evidence>
<evidence type="ECO:0000313" key="5">
    <source>
        <dbReference type="Proteomes" id="UP000236592"/>
    </source>
</evidence>
<accession>A0A2I7SK32</accession>
<dbReference type="AlphaFoldDB" id="A0A2I7SK32"/>
<dbReference type="KEGG" id="taj:C1A40_12535"/>
<dbReference type="EMBL" id="CP025938">
    <property type="protein sequence ID" value="AUS06224.1"/>
    <property type="molecule type" value="Genomic_DNA"/>
</dbReference>
<dbReference type="InterPro" id="IPR001753">
    <property type="entry name" value="Enoyl-CoA_hydra/iso"/>
</dbReference>
<dbReference type="InterPro" id="IPR014748">
    <property type="entry name" value="Enoyl-CoA_hydra_C"/>
</dbReference>
<dbReference type="Pfam" id="PF00378">
    <property type="entry name" value="ECH_1"/>
    <property type="match status" value="1"/>
</dbReference>
<comment type="similarity">
    <text evidence="1 3">Belongs to the enoyl-CoA hydratase/isomerase family.</text>
</comment>
<name>A0A2I7SK32_9FLAO</name>
<dbReference type="GO" id="GO:0006635">
    <property type="term" value="P:fatty acid beta-oxidation"/>
    <property type="evidence" value="ECO:0007669"/>
    <property type="project" value="TreeGrafter"/>
</dbReference>
<dbReference type="PANTHER" id="PTHR11941">
    <property type="entry name" value="ENOYL-COA HYDRATASE-RELATED"/>
    <property type="match status" value="1"/>
</dbReference>
<dbReference type="InterPro" id="IPR018376">
    <property type="entry name" value="Enoyl-CoA_hyd/isom_CS"/>
</dbReference>
<keyword evidence="5" id="KW-1185">Reference proteome</keyword>
<sequence>MSDLSTNIRVKKEAGVATISLNRPKANSYYKDFLELISQAVKEASADNAIKVILINSTSEKFFCAGADIKIFSSNTTEQNAEMVRAAREVSEAITSSSKIVIAAVSGHVLGGGLEMIMACDIRLASEGNYLIGLPEVKLGLMPGNGGTPRLIDLIGASRAMELLVTGHNISPQKAFDYGLFNQLYPADAFELSVTHYVKDLAQGAGQAMAAIKHYVQKHKGMNLQESLDYETTSVNALYDTHDAKEGFLAFVEKRIPKFN</sequence>
<protein>
    <submittedName>
        <fullName evidence="4">Enoyl-CoA hydratase</fullName>
    </submittedName>
</protein>
<dbReference type="InterPro" id="IPR029045">
    <property type="entry name" value="ClpP/crotonase-like_dom_sf"/>
</dbReference>
<dbReference type="GO" id="GO:0016829">
    <property type="term" value="F:lyase activity"/>
    <property type="evidence" value="ECO:0007669"/>
    <property type="project" value="UniProtKB-KW"/>
</dbReference>
<dbReference type="SUPFAM" id="SSF52096">
    <property type="entry name" value="ClpP/crotonase"/>
    <property type="match status" value="1"/>
</dbReference>
<organism evidence="4 5">
    <name type="scientific">Pseudotamlana carrageenivorans</name>
    <dbReference type="NCBI Taxonomy" id="2069432"/>
    <lineage>
        <taxon>Bacteria</taxon>
        <taxon>Pseudomonadati</taxon>
        <taxon>Bacteroidota</taxon>
        <taxon>Flavobacteriia</taxon>
        <taxon>Flavobacteriales</taxon>
        <taxon>Flavobacteriaceae</taxon>
        <taxon>Pseudotamlana</taxon>
    </lineage>
</organism>
<proteinExistence type="inferred from homology"/>
<evidence type="ECO:0000313" key="4">
    <source>
        <dbReference type="EMBL" id="AUS06224.1"/>
    </source>
</evidence>
<dbReference type="Gene3D" id="1.10.12.10">
    <property type="entry name" value="Lyase 2-enoyl-coa Hydratase, Chain A, domain 2"/>
    <property type="match status" value="1"/>
</dbReference>
<keyword evidence="2" id="KW-0456">Lyase</keyword>
<gene>
    <name evidence="4" type="ORF">C1A40_12535</name>
</gene>
<dbReference type="OrthoDB" id="9775794at2"/>
<dbReference type="Gene3D" id="3.90.226.10">
    <property type="entry name" value="2-enoyl-CoA Hydratase, Chain A, domain 1"/>
    <property type="match status" value="1"/>
</dbReference>
<dbReference type="CDD" id="cd06558">
    <property type="entry name" value="crotonase-like"/>
    <property type="match status" value="1"/>
</dbReference>
<evidence type="ECO:0000256" key="2">
    <source>
        <dbReference type="ARBA" id="ARBA00023239"/>
    </source>
</evidence>
<evidence type="ECO:0000256" key="3">
    <source>
        <dbReference type="RuleBase" id="RU003707"/>
    </source>
</evidence>
<dbReference type="PROSITE" id="PS00166">
    <property type="entry name" value="ENOYL_COA_HYDRATASE"/>
    <property type="match status" value="1"/>
</dbReference>